<dbReference type="AlphaFoldDB" id="A0A6F8PKD6"/>
<dbReference type="PANTHER" id="PTHR30632:SF14">
    <property type="entry name" value="TUNGSTATE_MOLYBDATE_CHROMATE-BINDING PROTEIN MODA"/>
    <property type="match status" value="1"/>
</dbReference>
<evidence type="ECO:0000313" key="6">
    <source>
        <dbReference type="EMBL" id="BBP42524.1"/>
    </source>
</evidence>
<feature type="binding site" evidence="4">
    <location>
        <position position="174"/>
    </location>
    <ligand>
        <name>molybdate</name>
        <dbReference type="ChEBI" id="CHEBI:36264"/>
    </ligand>
</feature>
<dbReference type="GO" id="GO:0030973">
    <property type="term" value="F:molybdate ion binding"/>
    <property type="evidence" value="ECO:0007669"/>
    <property type="project" value="InterPro"/>
</dbReference>
<reference evidence="7" key="1">
    <citation type="submission" date="2019-11" db="EMBL/GenBank/DDBJ databases">
        <title>Isolation and characterization of two novel species in the genus Thiomicrorhabdus.</title>
        <authorList>
            <person name="Mochizuki J."/>
            <person name="Kojima H."/>
            <person name="Fukui M."/>
        </authorList>
    </citation>
    <scope>NUCLEOTIDE SEQUENCE [LARGE SCALE GENOMIC DNA]</scope>
    <source>
        <strain evidence="7">AkT22</strain>
    </source>
</reference>
<proteinExistence type="inferred from homology"/>
<dbReference type="KEGG" id="tzo:THMIRHAT_02700"/>
<dbReference type="InterPro" id="IPR050682">
    <property type="entry name" value="ModA/WtpA"/>
</dbReference>
<dbReference type="RefSeq" id="WP_173290028.1">
    <property type="nucleotide sequence ID" value="NZ_AP021888.1"/>
</dbReference>
<dbReference type="GO" id="GO:0046872">
    <property type="term" value="F:metal ion binding"/>
    <property type="evidence" value="ECO:0007669"/>
    <property type="project" value="UniProtKB-KW"/>
</dbReference>
<feature type="binding site" evidence="4">
    <location>
        <position position="62"/>
    </location>
    <ligand>
        <name>molybdate</name>
        <dbReference type="ChEBI" id="CHEBI:36264"/>
    </ligand>
</feature>
<evidence type="ECO:0000256" key="1">
    <source>
        <dbReference type="ARBA" id="ARBA00009175"/>
    </source>
</evidence>
<feature type="signal peptide" evidence="5">
    <location>
        <begin position="1"/>
        <end position="24"/>
    </location>
</feature>
<name>A0A6F8PKD6_9GAMM</name>
<dbReference type="InterPro" id="IPR044084">
    <property type="entry name" value="AvModA-like_subst-bd"/>
</dbReference>
<dbReference type="Gene3D" id="3.40.190.10">
    <property type="entry name" value="Periplasmic binding protein-like II"/>
    <property type="match status" value="2"/>
</dbReference>
<evidence type="ECO:0000313" key="7">
    <source>
        <dbReference type="Proteomes" id="UP000501466"/>
    </source>
</evidence>
<keyword evidence="7" id="KW-1185">Reference proteome</keyword>
<evidence type="ECO:0000256" key="2">
    <source>
        <dbReference type="ARBA" id="ARBA00022723"/>
    </source>
</evidence>
<dbReference type="PANTHER" id="PTHR30632">
    <property type="entry name" value="MOLYBDATE-BINDING PERIPLASMIC PROTEIN"/>
    <property type="match status" value="1"/>
</dbReference>
<evidence type="ECO:0000256" key="5">
    <source>
        <dbReference type="SAM" id="SignalP"/>
    </source>
</evidence>
<organism evidence="6 7">
    <name type="scientific">Thiosulfativibrio zosterae</name>
    <dbReference type="NCBI Taxonomy" id="2675053"/>
    <lineage>
        <taxon>Bacteria</taxon>
        <taxon>Pseudomonadati</taxon>
        <taxon>Pseudomonadota</taxon>
        <taxon>Gammaproteobacteria</taxon>
        <taxon>Thiotrichales</taxon>
        <taxon>Piscirickettsiaceae</taxon>
        <taxon>Thiosulfativibrio</taxon>
    </lineage>
</organism>
<dbReference type="NCBIfam" id="TIGR01256">
    <property type="entry name" value="modA"/>
    <property type="match status" value="1"/>
</dbReference>
<keyword evidence="4" id="KW-0500">Molybdenum</keyword>
<dbReference type="EMBL" id="AP021888">
    <property type="protein sequence ID" value="BBP42524.1"/>
    <property type="molecule type" value="Genomic_DNA"/>
</dbReference>
<dbReference type="Proteomes" id="UP000501466">
    <property type="component" value="Chromosome"/>
</dbReference>
<dbReference type="PIRSF" id="PIRSF004846">
    <property type="entry name" value="ModA"/>
    <property type="match status" value="1"/>
</dbReference>
<protein>
    <submittedName>
        <fullName evidence="6">Molybdate-binding periplasmic protein ModA</fullName>
    </submittedName>
</protein>
<comment type="similarity">
    <text evidence="1">Belongs to the bacterial solute-binding protein ModA family.</text>
</comment>
<dbReference type="Pfam" id="PF13531">
    <property type="entry name" value="SBP_bac_11"/>
    <property type="match status" value="1"/>
</dbReference>
<sequence length="258" mass="27748">MRLKKWVLGCAAVGVMAMSSVSSAQESVRIAVASNFLATLKSLSQDFTAQSGIKVEISNGASGMLYAQIKKGAPYDLFFSADAKRPTLLEQEGFAEPQSRFTYVTGKLVAWSPNADKVNPDLKQLKASNPNLHFVAIANPKTAPYGEAAVKVLQHYGLYDELSAAGKISLGENIGKTYHYVVSGNAQLGLVAKSYVSNPDKPVGGQFFEVPANLYDPLVQQAIVVKGKDTPAVQAFLKYFKSAKARERIEAFGYGLGD</sequence>
<dbReference type="InterPro" id="IPR005950">
    <property type="entry name" value="ModA"/>
</dbReference>
<dbReference type="SUPFAM" id="SSF53850">
    <property type="entry name" value="Periplasmic binding protein-like II"/>
    <property type="match status" value="1"/>
</dbReference>
<accession>A0A6F8PKD6</accession>
<keyword evidence="2 4" id="KW-0479">Metal-binding</keyword>
<evidence type="ECO:0000256" key="4">
    <source>
        <dbReference type="PIRSR" id="PIRSR004846-1"/>
    </source>
</evidence>
<gene>
    <name evidence="6" type="primary">modA_1</name>
    <name evidence="6" type="ORF">THMIRHAT_02700</name>
</gene>
<feature type="chain" id="PRO_5026041193" evidence="5">
    <location>
        <begin position="25"/>
        <end position="258"/>
    </location>
</feature>
<dbReference type="CDD" id="cd13539">
    <property type="entry name" value="PBP2_AvModA"/>
    <property type="match status" value="1"/>
</dbReference>
<dbReference type="GO" id="GO:0015689">
    <property type="term" value="P:molybdate ion transport"/>
    <property type="evidence" value="ECO:0007669"/>
    <property type="project" value="InterPro"/>
</dbReference>
<evidence type="ECO:0000256" key="3">
    <source>
        <dbReference type="ARBA" id="ARBA00022729"/>
    </source>
</evidence>
<keyword evidence="3 5" id="KW-0732">Signal</keyword>